<dbReference type="EMBL" id="JAAEDH010000012">
    <property type="protein sequence ID" value="MBR0655712.1"/>
    <property type="molecule type" value="Genomic_DNA"/>
</dbReference>
<keyword evidence="2" id="KW-1185">Reference proteome</keyword>
<reference evidence="1" key="1">
    <citation type="submission" date="2020-01" db="EMBL/GenBank/DDBJ databases">
        <authorList>
            <person name="Rat A."/>
        </authorList>
    </citation>
    <scope>NUCLEOTIDE SEQUENCE</scope>
    <source>
        <strain evidence="1">LMG 28251</strain>
    </source>
</reference>
<dbReference type="Proteomes" id="UP001196068">
    <property type="component" value="Unassembled WGS sequence"/>
</dbReference>
<comment type="caution">
    <text evidence="1">The sequence shown here is derived from an EMBL/GenBank/DDBJ whole genome shotgun (WGS) entry which is preliminary data.</text>
</comment>
<name>A0AAF1JXH5_9PROT</name>
<accession>A0AAF1JXH5</accession>
<gene>
    <name evidence="1" type="ORF">GXW79_11560</name>
</gene>
<evidence type="ECO:0000313" key="1">
    <source>
        <dbReference type="EMBL" id="MBR0655712.1"/>
    </source>
</evidence>
<dbReference type="RefSeq" id="WP_211874553.1">
    <property type="nucleotide sequence ID" value="NZ_JAAEDH010000012.1"/>
</dbReference>
<evidence type="ECO:0000313" key="2">
    <source>
        <dbReference type="Proteomes" id="UP001196068"/>
    </source>
</evidence>
<protein>
    <submittedName>
        <fullName evidence="1">Uncharacterized protein</fullName>
    </submittedName>
</protein>
<proteinExistence type="predicted"/>
<reference evidence="1" key="2">
    <citation type="journal article" date="2021" name="Syst. Appl. Microbiol.">
        <title>Roseomonas hellenica sp. nov., isolated from roots of wild-growing Alkanna tinctoria.</title>
        <authorList>
            <person name="Rat A."/>
            <person name="Naranjo H.D."/>
            <person name="Lebbe L."/>
            <person name="Cnockaert M."/>
            <person name="Krigas N."/>
            <person name="Grigoriadou K."/>
            <person name="Maloupa E."/>
            <person name="Willems A."/>
        </authorList>
    </citation>
    <scope>NUCLEOTIDE SEQUENCE</scope>
    <source>
        <strain evidence="1">LMG 28251</strain>
    </source>
</reference>
<organism evidence="1 2">
    <name type="scientific">Plastoroseomonas arctica</name>
    <dbReference type="NCBI Taxonomy" id="1509237"/>
    <lineage>
        <taxon>Bacteria</taxon>
        <taxon>Pseudomonadati</taxon>
        <taxon>Pseudomonadota</taxon>
        <taxon>Alphaproteobacteria</taxon>
        <taxon>Acetobacterales</taxon>
        <taxon>Acetobacteraceae</taxon>
        <taxon>Plastoroseomonas</taxon>
    </lineage>
</organism>
<dbReference type="AlphaFoldDB" id="A0AAF1JXH5"/>
<sequence length="47" mass="4822">MRWWAVAAIAATVLIGLPLAHAFIGELGAVLLGTFIGGFALGRATAR</sequence>